<dbReference type="GO" id="GO:0005737">
    <property type="term" value="C:cytoplasm"/>
    <property type="evidence" value="ECO:0007669"/>
    <property type="project" value="UniProtKB-SubCell"/>
</dbReference>
<proteinExistence type="inferred from homology"/>
<organism evidence="11 12">
    <name type="scientific">Hondaea fermentalgiana</name>
    <dbReference type="NCBI Taxonomy" id="2315210"/>
    <lineage>
        <taxon>Eukaryota</taxon>
        <taxon>Sar</taxon>
        <taxon>Stramenopiles</taxon>
        <taxon>Bigyra</taxon>
        <taxon>Labyrinthulomycetes</taxon>
        <taxon>Thraustochytrida</taxon>
        <taxon>Thraustochytriidae</taxon>
        <taxon>Hondaea</taxon>
    </lineage>
</organism>
<dbReference type="AlphaFoldDB" id="A0A2R5GUA7"/>
<comment type="similarity">
    <text evidence="3">Belongs to the CNOT11 family.</text>
</comment>
<evidence type="ECO:0000256" key="5">
    <source>
        <dbReference type="ARBA" id="ARBA00022490"/>
    </source>
</evidence>
<dbReference type="GO" id="GO:0005634">
    <property type="term" value="C:nucleus"/>
    <property type="evidence" value="ECO:0007669"/>
    <property type="project" value="UniProtKB-SubCell"/>
</dbReference>
<gene>
    <name evidence="11" type="ORF">FCC1311_103692</name>
</gene>
<comment type="caution">
    <text evidence="11">The sequence shown here is derived from an EMBL/GenBank/DDBJ whole genome shotgun (WGS) entry which is preliminary data.</text>
</comment>
<sequence length="483" mass="53011">MKLLSIDELSTVVGICDKVDDTLEACAQSALEKASKQERFRWSCGLAVLLEDNLLPAPQRLVALYVLQQLVRPSSDNGGGRATLTKTGIQRVHPFAGVFLKLLFKVNAADPSRTAECHFLTGLLRGLSARFDMSQTARAAASVGGAAQSTVAATAWAQKSARAVLMELSALAPIPQLQALEAAEYAELMRDYEQGTSTRIGLGLLSKPVRVPSEQRPVVFDPVRPEGVPQKLPPPTPAQSLSAEAISALESSSDNSLSGLSMAGFAPAFARPAPTLFKVESNEMIWLNSVDLPGLLWDSTMCEDSSRGEEFRELMAKAFNGPLVPAQQKQVLEQLEEDQRLAYQCGLVPENLPDLVENNPMIAFECLLKLRKSDMIPDYLSALVEMDMSLHSMEVVNRLTTSVDLPPEFIHLYISNCISSCENIKDKYMQSRLVRLVCVFLQSLIRNNIVDVSDLFIEVQVFCINFAQIREAAGLWRLLRSLG</sequence>
<evidence type="ECO:0000256" key="7">
    <source>
        <dbReference type="ARBA" id="ARBA00023158"/>
    </source>
</evidence>
<keyword evidence="5" id="KW-0963">Cytoplasm</keyword>
<dbReference type="EMBL" id="BEYU01000181">
    <property type="protein sequence ID" value="GBG34145.1"/>
    <property type="molecule type" value="Genomic_DNA"/>
</dbReference>
<comment type="subcellular location">
    <subcellularLocation>
        <location evidence="2">Cytoplasm</location>
    </subcellularLocation>
    <subcellularLocation>
        <location evidence="1">Nucleus</location>
    </subcellularLocation>
</comment>
<evidence type="ECO:0000256" key="8">
    <source>
        <dbReference type="ARBA" id="ARBA00023163"/>
    </source>
</evidence>
<dbReference type="InterPro" id="IPR019312">
    <property type="entry name" value="CNOT11"/>
</dbReference>
<dbReference type="PANTHER" id="PTHR15975:SF0">
    <property type="entry name" value="CCR4-NOT TRANSCRIPTION COMPLEX SUBUNIT 11"/>
    <property type="match status" value="1"/>
</dbReference>
<keyword evidence="7" id="KW-0943">RNA-mediated gene silencing</keyword>
<evidence type="ECO:0000256" key="10">
    <source>
        <dbReference type="SAM" id="MobiDB-lite"/>
    </source>
</evidence>
<evidence type="ECO:0000256" key="6">
    <source>
        <dbReference type="ARBA" id="ARBA00023015"/>
    </source>
</evidence>
<feature type="region of interest" description="Disordered" evidence="10">
    <location>
        <begin position="220"/>
        <end position="239"/>
    </location>
</feature>
<dbReference type="InParanoid" id="A0A2R5GUA7"/>
<dbReference type="GO" id="GO:0030014">
    <property type="term" value="C:CCR4-NOT complex"/>
    <property type="evidence" value="ECO:0007669"/>
    <property type="project" value="InterPro"/>
</dbReference>
<dbReference type="PANTHER" id="PTHR15975">
    <property type="entry name" value="CCR4-NOT TRANSCRIPTION COMPLEX SUBUNIT 11"/>
    <property type="match status" value="1"/>
</dbReference>
<dbReference type="Pfam" id="PF10155">
    <property type="entry name" value="CNOT11"/>
    <property type="match status" value="1"/>
</dbReference>
<keyword evidence="9" id="KW-0539">Nucleus</keyword>
<evidence type="ECO:0000256" key="3">
    <source>
        <dbReference type="ARBA" id="ARBA00008030"/>
    </source>
</evidence>
<keyword evidence="6" id="KW-0805">Transcription regulation</keyword>
<evidence type="ECO:0000256" key="1">
    <source>
        <dbReference type="ARBA" id="ARBA00004123"/>
    </source>
</evidence>
<accession>A0A2R5GUA7</accession>
<dbReference type="GO" id="GO:0031047">
    <property type="term" value="P:regulatory ncRNA-mediated gene silencing"/>
    <property type="evidence" value="ECO:0007669"/>
    <property type="project" value="UniProtKB-KW"/>
</dbReference>
<evidence type="ECO:0000256" key="9">
    <source>
        <dbReference type="ARBA" id="ARBA00023242"/>
    </source>
</evidence>
<keyword evidence="8" id="KW-0804">Transcription</keyword>
<dbReference type="Proteomes" id="UP000241890">
    <property type="component" value="Unassembled WGS sequence"/>
</dbReference>
<dbReference type="OrthoDB" id="10265389at2759"/>
<keyword evidence="12" id="KW-1185">Reference proteome</keyword>
<evidence type="ECO:0000256" key="2">
    <source>
        <dbReference type="ARBA" id="ARBA00004496"/>
    </source>
</evidence>
<evidence type="ECO:0000313" key="12">
    <source>
        <dbReference type="Proteomes" id="UP000241890"/>
    </source>
</evidence>
<name>A0A2R5GUA7_9STRA</name>
<reference evidence="11 12" key="1">
    <citation type="submission" date="2017-12" db="EMBL/GenBank/DDBJ databases">
        <title>Sequencing, de novo assembly and annotation of complete genome of a new Thraustochytrid species, strain FCC1311.</title>
        <authorList>
            <person name="Sedici K."/>
            <person name="Godart F."/>
            <person name="Aiese Cigliano R."/>
            <person name="Sanseverino W."/>
            <person name="Barakat M."/>
            <person name="Ortet P."/>
            <person name="Marechal E."/>
            <person name="Cagnac O."/>
            <person name="Amato A."/>
        </authorList>
    </citation>
    <scope>NUCLEOTIDE SEQUENCE [LARGE SCALE GENOMIC DNA]</scope>
</reference>
<protein>
    <recommendedName>
        <fullName evidence="4">CCR4-NOT transcription complex subunit 11</fullName>
    </recommendedName>
</protein>
<evidence type="ECO:0000313" key="11">
    <source>
        <dbReference type="EMBL" id="GBG34145.1"/>
    </source>
</evidence>
<evidence type="ECO:0000256" key="4">
    <source>
        <dbReference type="ARBA" id="ARBA00014872"/>
    </source>
</evidence>